<dbReference type="PANTHER" id="PTHR43798:SF31">
    <property type="entry name" value="AB HYDROLASE SUPERFAMILY PROTEIN YCLE"/>
    <property type="match status" value="1"/>
</dbReference>
<dbReference type="InterPro" id="IPR050266">
    <property type="entry name" value="AB_hydrolase_sf"/>
</dbReference>
<name>A0ABU8MXG2_9PSEU</name>
<dbReference type="PANTHER" id="PTHR43798">
    <property type="entry name" value="MONOACYLGLYCEROL LIPASE"/>
    <property type="match status" value="1"/>
</dbReference>
<dbReference type="EMBL" id="JBBEGN010000021">
    <property type="protein sequence ID" value="MEJ2871335.1"/>
    <property type="molecule type" value="Genomic_DNA"/>
</dbReference>
<dbReference type="InterPro" id="IPR000073">
    <property type="entry name" value="AB_hydrolase_1"/>
</dbReference>
<organism evidence="3 4">
    <name type="scientific">Actinomycetospora aurantiaca</name>
    <dbReference type="NCBI Taxonomy" id="3129233"/>
    <lineage>
        <taxon>Bacteria</taxon>
        <taxon>Bacillati</taxon>
        <taxon>Actinomycetota</taxon>
        <taxon>Actinomycetes</taxon>
        <taxon>Pseudonocardiales</taxon>
        <taxon>Pseudonocardiaceae</taxon>
        <taxon>Actinomycetospora</taxon>
    </lineage>
</organism>
<dbReference type="Proteomes" id="UP001385809">
    <property type="component" value="Unassembled WGS sequence"/>
</dbReference>
<protein>
    <submittedName>
        <fullName evidence="3">Alpha/beta fold hydrolase</fullName>
    </submittedName>
</protein>
<feature type="domain" description="AB hydrolase-1" evidence="2">
    <location>
        <begin position="22"/>
        <end position="236"/>
    </location>
</feature>
<gene>
    <name evidence="3" type="ORF">WCD74_26495</name>
</gene>
<dbReference type="PRINTS" id="PR00111">
    <property type="entry name" value="ABHYDROLASE"/>
</dbReference>
<dbReference type="InterPro" id="IPR029058">
    <property type="entry name" value="AB_hydrolase_fold"/>
</dbReference>
<dbReference type="GO" id="GO:0016787">
    <property type="term" value="F:hydrolase activity"/>
    <property type="evidence" value="ECO:0007669"/>
    <property type="project" value="UniProtKB-KW"/>
</dbReference>
<keyword evidence="4" id="KW-1185">Reference proteome</keyword>
<evidence type="ECO:0000259" key="2">
    <source>
        <dbReference type="Pfam" id="PF00561"/>
    </source>
</evidence>
<dbReference type="Gene3D" id="3.40.50.1820">
    <property type="entry name" value="alpha/beta hydrolase"/>
    <property type="match status" value="1"/>
</dbReference>
<keyword evidence="1 3" id="KW-0378">Hydrolase</keyword>
<dbReference type="Pfam" id="PF00561">
    <property type="entry name" value="Abhydrolase_1"/>
    <property type="match status" value="1"/>
</dbReference>
<reference evidence="3 4" key="1">
    <citation type="submission" date="2024-03" db="EMBL/GenBank/DDBJ databases">
        <title>Actinomycetospora sp. OC33-EN08, a novel actinomycete isolated from wild orchid (Aerides multiflora).</title>
        <authorList>
            <person name="Suriyachadkun C."/>
        </authorList>
    </citation>
    <scope>NUCLEOTIDE SEQUENCE [LARGE SCALE GENOMIC DNA]</scope>
    <source>
        <strain evidence="3 4">OC33-EN08</strain>
    </source>
</reference>
<accession>A0ABU8MXG2</accession>
<sequence>MGERQVELGGAPTRVVDEGVGPVVVLVHATPFDLDYWAELARTLSSDHRVVRYDLRGHGSAAAAPVPDTCRLAADLVELLDLLDVASAHVVGHSLGATIAQRVTLDHPDRVRRLSLLGARASPSAVFRTLAEALRQDVAAADLSINRWFTRRQLERNGAAVRYARSMIESTAVSVWADGLDRLAETDVLADLPRLAMPVDVVVGAEDQGAKPEHGRAIADAVASGTFHLVPRARALLALERPDVVAPLLC</sequence>
<evidence type="ECO:0000313" key="3">
    <source>
        <dbReference type="EMBL" id="MEJ2871335.1"/>
    </source>
</evidence>
<evidence type="ECO:0000256" key="1">
    <source>
        <dbReference type="ARBA" id="ARBA00022801"/>
    </source>
</evidence>
<comment type="caution">
    <text evidence="3">The sequence shown here is derived from an EMBL/GenBank/DDBJ whole genome shotgun (WGS) entry which is preliminary data.</text>
</comment>
<proteinExistence type="predicted"/>
<dbReference type="SUPFAM" id="SSF53474">
    <property type="entry name" value="alpha/beta-Hydrolases"/>
    <property type="match status" value="1"/>
</dbReference>
<evidence type="ECO:0000313" key="4">
    <source>
        <dbReference type="Proteomes" id="UP001385809"/>
    </source>
</evidence>
<dbReference type="RefSeq" id="WP_337697902.1">
    <property type="nucleotide sequence ID" value="NZ_JBBEGN010000021.1"/>
</dbReference>